<proteinExistence type="predicted"/>
<reference evidence="1 2" key="2">
    <citation type="submission" date="2019-01" db="EMBL/GenBank/DDBJ databases">
        <authorList>
            <person name="Li Y."/>
        </authorList>
    </citation>
    <scope>NUCLEOTIDE SEQUENCE [LARGE SCALE GENOMIC DNA]</scope>
    <source>
        <strain evidence="1 2">07D10-4-3</strain>
    </source>
</reference>
<organism evidence="1 2">
    <name type="scientific">Paenirhodobacter populi</name>
    <dbReference type="NCBI Taxonomy" id="2306993"/>
    <lineage>
        <taxon>Bacteria</taxon>
        <taxon>Pseudomonadati</taxon>
        <taxon>Pseudomonadota</taxon>
        <taxon>Alphaproteobacteria</taxon>
        <taxon>Rhodobacterales</taxon>
        <taxon>Rhodobacter group</taxon>
        <taxon>Paenirhodobacter</taxon>
    </lineage>
</organism>
<dbReference type="SUPFAM" id="SSF56399">
    <property type="entry name" value="ADP-ribosylation"/>
    <property type="match status" value="1"/>
</dbReference>
<protein>
    <submittedName>
        <fullName evidence="1">Uncharacterized protein</fullName>
    </submittedName>
</protein>
<gene>
    <name evidence="1" type="ORF">D2T29_10745</name>
</gene>
<reference evidence="1 2" key="1">
    <citation type="submission" date="2019-01" db="EMBL/GenBank/DDBJ databases">
        <title>Sinorhodobacter populi sp. nov. isolated from the symptomatic bark tissue of Populus euramericana canker.</title>
        <authorList>
            <person name="Xu G."/>
        </authorList>
    </citation>
    <scope>NUCLEOTIDE SEQUENCE [LARGE SCALE GENOMIC DNA]</scope>
    <source>
        <strain evidence="1 2">07D10-4-3</strain>
    </source>
</reference>
<evidence type="ECO:0000313" key="2">
    <source>
        <dbReference type="Proteomes" id="UP000284451"/>
    </source>
</evidence>
<evidence type="ECO:0000313" key="1">
    <source>
        <dbReference type="EMBL" id="RWR31502.1"/>
    </source>
</evidence>
<sequence>MQEAALENARSLLSPSAPSRLRSVFICPRISDAVAFRMQRPADIIYEVAPTSSMLFISDMALSRPLAPFCPYWPNRYWTSGFFVTIRDLGDERIVSGISAMETARPASKQIHDELQELFSVELLTVYHAVDPDLCKGEAMEAGRIPSNWGAPEITSTAPVTVMRVVEGV</sequence>
<dbReference type="EMBL" id="SAUY01000011">
    <property type="protein sequence ID" value="RWR31502.1"/>
    <property type="molecule type" value="Genomic_DNA"/>
</dbReference>
<dbReference type="Proteomes" id="UP000284451">
    <property type="component" value="Unassembled WGS sequence"/>
</dbReference>
<accession>A0A443KFH1</accession>
<dbReference type="RefSeq" id="WP_128232384.1">
    <property type="nucleotide sequence ID" value="NZ_SAUY01000011.1"/>
</dbReference>
<comment type="caution">
    <text evidence="1">The sequence shown here is derived from an EMBL/GenBank/DDBJ whole genome shotgun (WGS) entry which is preliminary data.</text>
</comment>
<dbReference type="AlphaFoldDB" id="A0A443KFH1"/>
<name>A0A443KFH1_9RHOB</name>